<dbReference type="STRING" id="1073089.A0A1L9RQ56"/>
<dbReference type="Pfam" id="PF00082">
    <property type="entry name" value="Peptidase_S8"/>
    <property type="match status" value="1"/>
</dbReference>
<reference evidence="11" key="1">
    <citation type="journal article" date="2017" name="Genome Biol.">
        <title>Comparative genomics reveals high biological diversity and specific adaptations in the industrially and medically important fungal genus Aspergillus.</title>
        <authorList>
            <person name="de Vries R.P."/>
            <person name="Riley R."/>
            <person name="Wiebenga A."/>
            <person name="Aguilar-Osorio G."/>
            <person name="Amillis S."/>
            <person name="Uchima C.A."/>
            <person name="Anderluh G."/>
            <person name="Asadollahi M."/>
            <person name="Askin M."/>
            <person name="Barry K."/>
            <person name="Battaglia E."/>
            <person name="Bayram O."/>
            <person name="Benocci T."/>
            <person name="Braus-Stromeyer S.A."/>
            <person name="Caldana C."/>
            <person name="Canovas D."/>
            <person name="Cerqueira G.C."/>
            <person name="Chen F."/>
            <person name="Chen W."/>
            <person name="Choi C."/>
            <person name="Clum A."/>
            <person name="Dos Santos R.A."/>
            <person name="Damasio A.R."/>
            <person name="Diallinas G."/>
            <person name="Emri T."/>
            <person name="Fekete E."/>
            <person name="Flipphi M."/>
            <person name="Freyberg S."/>
            <person name="Gallo A."/>
            <person name="Gournas C."/>
            <person name="Habgood R."/>
            <person name="Hainaut M."/>
            <person name="Harispe M.L."/>
            <person name="Henrissat B."/>
            <person name="Hilden K.S."/>
            <person name="Hope R."/>
            <person name="Hossain A."/>
            <person name="Karabika E."/>
            <person name="Karaffa L."/>
            <person name="Karanyi Z."/>
            <person name="Krasevec N."/>
            <person name="Kuo A."/>
            <person name="Kusch H."/>
            <person name="LaButti K."/>
            <person name="Lagendijk E.L."/>
            <person name="Lapidus A."/>
            <person name="Levasseur A."/>
            <person name="Lindquist E."/>
            <person name="Lipzen A."/>
            <person name="Logrieco A.F."/>
            <person name="MacCabe A."/>
            <person name="Maekelae M.R."/>
            <person name="Malavazi I."/>
            <person name="Melin P."/>
            <person name="Meyer V."/>
            <person name="Mielnichuk N."/>
            <person name="Miskei M."/>
            <person name="Molnar A.P."/>
            <person name="Mule G."/>
            <person name="Ngan C.Y."/>
            <person name="Orejas M."/>
            <person name="Orosz E."/>
            <person name="Ouedraogo J.P."/>
            <person name="Overkamp K.M."/>
            <person name="Park H.-S."/>
            <person name="Perrone G."/>
            <person name="Piumi F."/>
            <person name="Punt P.J."/>
            <person name="Ram A.F."/>
            <person name="Ramon A."/>
            <person name="Rauscher S."/>
            <person name="Record E."/>
            <person name="Riano-Pachon D.M."/>
            <person name="Robert V."/>
            <person name="Roehrig J."/>
            <person name="Ruller R."/>
            <person name="Salamov A."/>
            <person name="Salih N.S."/>
            <person name="Samson R.A."/>
            <person name="Sandor E."/>
            <person name="Sanguinetti M."/>
            <person name="Schuetze T."/>
            <person name="Sepcic K."/>
            <person name="Shelest E."/>
            <person name="Sherlock G."/>
            <person name="Sophianopoulou V."/>
            <person name="Squina F.M."/>
            <person name="Sun H."/>
            <person name="Susca A."/>
            <person name="Todd R.B."/>
            <person name="Tsang A."/>
            <person name="Unkles S.E."/>
            <person name="van de Wiele N."/>
            <person name="van Rossen-Uffink D."/>
            <person name="Oliveira J.V."/>
            <person name="Vesth T.C."/>
            <person name="Visser J."/>
            <person name="Yu J.-H."/>
            <person name="Zhou M."/>
            <person name="Andersen M.R."/>
            <person name="Archer D.B."/>
            <person name="Baker S.E."/>
            <person name="Benoit I."/>
            <person name="Brakhage A.A."/>
            <person name="Braus G.H."/>
            <person name="Fischer R."/>
            <person name="Frisvad J.C."/>
            <person name="Goldman G.H."/>
            <person name="Houbraken J."/>
            <person name="Oakley B."/>
            <person name="Pocsi I."/>
            <person name="Scazzocchio C."/>
            <person name="Seiboth B."/>
            <person name="vanKuyk P.A."/>
            <person name="Wortman J."/>
            <person name="Dyer P.S."/>
            <person name="Grigoriev I.V."/>
        </authorList>
    </citation>
    <scope>NUCLEOTIDE SEQUENCE [LARGE SCALE GENOMIC DNA]</scope>
    <source>
        <strain evidence="11">DTO 134E9</strain>
    </source>
</reference>
<gene>
    <name evidence="10" type="ORF">ASPWEDRAFT_50364</name>
</gene>
<dbReference type="PANTHER" id="PTHR43399">
    <property type="entry name" value="SUBTILISIN-RELATED"/>
    <property type="match status" value="1"/>
</dbReference>
<keyword evidence="6" id="KW-0865">Zymogen</keyword>
<dbReference type="Gene3D" id="3.40.50.200">
    <property type="entry name" value="Peptidase S8/S53 domain"/>
    <property type="match status" value="1"/>
</dbReference>
<feature type="active site" description="Charge relay system" evidence="7">
    <location>
        <position position="789"/>
    </location>
</feature>
<keyword evidence="4 7" id="KW-0378">Hydrolase</keyword>
<evidence type="ECO:0000256" key="4">
    <source>
        <dbReference type="ARBA" id="ARBA00022801"/>
    </source>
</evidence>
<dbReference type="InterPro" id="IPR000209">
    <property type="entry name" value="Peptidase_S8/S53_dom"/>
</dbReference>
<dbReference type="OrthoDB" id="206201at2759"/>
<keyword evidence="2 7" id="KW-0645">Protease</keyword>
<dbReference type="PROSITE" id="PS00136">
    <property type="entry name" value="SUBTILASE_ASP"/>
    <property type="match status" value="1"/>
</dbReference>
<dbReference type="SUPFAM" id="SSF52743">
    <property type="entry name" value="Subtilisin-like"/>
    <property type="match status" value="1"/>
</dbReference>
<dbReference type="Pfam" id="PF24476">
    <property type="entry name" value="DUF7580"/>
    <property type="match status" value="1"/>
</dbReference>
<dbReference type="RefSeq" id="XP_040690698.1">
    <property type="nucleotide sequence ID" value="XM_040837426.1"/>
</dbReference>
<organism evidence="10 11">
    <name type="scientific">Aspergillus wentii DTO 134E9</name>
    <dbReference type="NCBI Taxonomy" id="1073089"/>
    <lineage>
        <taxon>Eukaryota</taxon>
        <taxon>Fungi</taxon>
        <taxon>Dikarya</taxon>
        <taxon>Ascomycota</taxon>
        <taxon>Pezizomycotina</taxon>
        <taxon>Eurotiomycetes</taxon>
        <taxon>Eurotiomycetidae</taxon>
        <taxon>Eurotiales</taxon>
        <taxon>Aspergillaceae</taxon>
        <taxon>Aspergillus</taxon>
        <taxon>Aspergillus subgen. Cremei</taxon>
    </lineage>
</organism>
<feature type="domain" description="Peptidase S8/S53" evidence="8">
    <location>
        <begin position="589"/>
        <end position="808"/>
    </location>
</feature>
<dbReference type="InterPro" id="IPR056002">
    <property type="entry name" value="DUF7580"/>
</dbReference>
<keyword evidence="11" id="KW-1185">Reference proteome</keyword>
<comment type="similarity">
    <text evidence="1 7">Belongs to the peptidase S8 family.</text>
</comment>
<dbReference type="InterPro" id="IPR051048">
    <property type="entry name" value="Peptidase_S8/S53_subtilisin"/>
</dbReference>
<evidence type="ECO:0000256" key="2">
    <source>
        <dbReference type="ARBA" id="ARBA00022670"/>
    </source>
</evidence>
<evidence type="ECO:0000259" key="8">
    <source>
        <dbReference type="Pfam" id="PF00082"/>
    </source>
</evidence>
<proteinExistence type="inferred from homology"/>
<evidence type="ECO:0000256" key="1">
    <source>
        <dbReference type="ARBA" id="ARBA00011073"/>
    </source>
</evidence>
<evidence type="ECO:0000313" key="10">
    <source>
        <dbReference type="EMBL" id="OJJ37022.1"/>
    </source>
</evidence>
<feature type="active site" description="Charge relay system" evidence="7">
    <location>
        <position position="633"/>
    </location>
</feature>
<keyword evidence="3" id="KW-0732">Signal</keyword>
<dbReference type="AlphaFoldDB" id="A0A1L9RQ56"/>
<dbReference type="PANTHER" id="PTHR43399:SF4">
    <property type="entry name" value="CELL WALL-ASSOCIATED PROTEASE"/>
    <property type="match status" value="1"/>
</dbReference>
<evidence type="ECO:0000256" key="6">
    <source>
        <dbReference type="ARBA" id="ARBA00023145"/>
    </source>
</evidence>
<evidence type="ECO:0000313" key="11">
    <source>
        <dbReference type="Proteomes" id="UP000184383"/>
    </source>
</evidence>
<evidence type="ECO:0000256" key="5">
    <source>
        <dbReference type="ARBA" id="ARBA00022825"/>
    </source>
</evidence>
<dbReference type="PROSITE" id="PS51892">
    <property type="entry name" value="SUBTILASE"/>
    <property type="match status" value="1"/>
</dbReference>
<dbReference type="GeneID" id="63753274"/>
<dbReference type="InterPro" id="IPR036852">
    <property type="entry name" value="Peptidase_S8/S53_dom_sf"/>
</dbReference>
<feature type="active site" description="Charge relay system" evidence="7">
    <location>
        <position position="595"/>
    </location>
</feature>
<dbReference type="GO" id="GO:0004252">
    <property type="term" value="F:serine-type endopeptidase activity"/>
    <property type="evidence" value="ECO:0007669"/>
    <property type="project" value="UniProtKB-UniRule"/>
</dbReference>
<keyword evidence="5 7" id="KW-0720">Serine protease</keyword>
<evidence type="ECO:0000259" key="9">
    <source>
        <dbReference type="Pfam" id="PF24476"/>
    </source>
</evidence>
<dbReference type="InterPro" id="IPR023827">
    <property type="entry name" value="Peptidase_S8_Asp-AS"/>
</dbReference>
<dbReference type="Proteomes" id="UP000184383">
    <property type="component" value="Unassembled WGS sequence"/>
</dbReference>
<accession>A0A1L9RQ56</accession>
<evidence type="ECO:0000256" key="3">
    <source>
        <dbReference type="ARBA" id="ARBA00022729"/>
    </source>
</evidence>
<dbReference type="VEuPathDB" id="FungiDB:ASPWEDRAFT_50364"/>
<feature type="domain" description="DUF7580" evidence="9">
    <location>
        <begin position="169"/>
        <end position="506"/>
    </location>
</feature>
<dbReference type="GO" id="GO:0006508">
    <property type="term" value="P:proteolysis"/>
    <property type="evidence" value="ECO:0007669"/>
    <property type="project" value="UniProtKB-KW"/>
</dbReference>
<sequence>MALIDPIDLAQTAIVRVAEIALVLGVQYKRQICGRLGAELFLVAESLDRAGLDQEEQLRVRISKLLREVEGICSCSPTKSGVGYPLLQGIAQVYPDPKAQAEIQQGLLNITSNIAYTESFIIHIQKFAKKIDKKPHGAKEEITTKKSAPTEYPRDIKILAHNVLRDHMCCTCNVKSKQNVNGDHLVRLLLQPPPQENEARLAQFDMLFSSAPWWIGSPFSSWQDVHLRIPWARKSKKTARFGDKHEHNGYSPTQLTPVNHGQFCNLIGLQANSRICLTIQDGELKKSGFEGLKQIVEHVPGISLADILSRFHLTAKMKLALAYILAYSVWQYYDSDWMKTRWTSETIQFVKECGSDRTCGKGQFFAWKPYLSVSFGDEDPESGEYSDLDGEIHHYPRIRALGIMLVEIGIGFPLHRSDKDRSSKSLAARINEDLLLALQYSKDKRLWEDCEYPDYLTAVNHCLDPGTFNIAPSIRGQSDKEFMEGLKQRMNILYDKVVFPLEEVLQGTKWMEQLTSIPPLEAPSKKAMSISAENFSADVDDAPVTPTVRKLSKRFLTKSEKDAKRWLSRMRRLNSELGETIPPVITTRIRIAVLDTGCDFNAPFFLHPDNESRLKGWRDFADGSDDFQDGHGHGTHLVSLIMKIAPDAHVYVARVAKNPDDLLGASENVAQAISWASSECKADIISMSFGYVKDQPNISKSIRKALYERDDSILFFAAASNYGANDKEMFPARHESVISIRGTNTNGDFEDFNPPRSHNEETVFGTLGLDVPSSGLSDCMTEVYKSGTSIATAVAAGIAGTLLGYTSSKPKESAYDYINMKMRTRHGMLAMFKALSSATLKERYLYLAPWKLMGKPDDVRWAIFVAALFDI</sequence>
<dbReference type="PRINTS" id="PR00723">
    <property type="entry name" value="SUBTILISIN"/>
</dbReference>
<dbReference type="EMBL" id="KV878211">
    <property type="protein sequence ID" value="OJJ37022.1"/>
    <property type="molecule type" value="Genomic_DNA"/>
</dbReference>
<dbReference type="InterPro" id="IPR015500">
    <property type="entry name" value="Peptidase_S8_subtilisin-rel"/>
</dbReference>
<evidence type="ECO:0000256" key="7">
    <source>
        <dbReference type="PROSITE-ProRule" id="PRU01240"/>
    </source>
</evidence>
<protein>
    <submittedName>
        <fullName evidence="10">Uncharacterized protein</fullName>
    </submittedName>
</protein>
<name>A0A1L9RQ56_ASPWE</name>